<gene>
    <name evidence="2" type="ORF">SAMN04489864_1034</name>
</gene>
<dbReference type="STRING" id="414048.SAMN04489864_1034"/>
<evidence type="ECO:0000313" key="2">
    <source>
        <dbReference type="EMBL" id="SFG87848.1"/>
    </source>
</evidence>
<protein>
    <submittedName>
        <fullName evidence="2">Uncharacterized protein</fullName>
    </submittedName>
</protein>
<dbReference type="EMBL" id="FOPP01000003">
    <property type="protein sequence ID" value="SFG87848.1"/>
    <property type="molecule type" value="Genomic_DNA"/>
</dbReference>
<dbReference type="Proteomes" id="UP000199666">
    <property type="component" value="Unassembled WGS sequence"/>
</dbReference>
<proteinExistence type="predicted"/>
<evidence type="ECO:0000256" key="1">
    <source>
        <dbReference type="SAM" id="SignalP"/>
    </source>
</evidence>
<name>A0A1I2VEW5_9SPHI</name>
<dbReference type="AlphaFoldDB" id="A0A1I2VEW5"/>
<organism evidence="2 3">
    <name type="scientific">Pedobacter insulae</name>
    <dbReference type="NCBI Taxonomy" id="414048"/>
    <lineage>
        <taxon>Bacteria</taxon>
        <taxon>Pseudomonadati</taxon>
        <taxon>Bacteroidota</taxon>
        <taxon>Sphingobacteriia</taxon>
        <taxon>Sphingobacteriales</taxon>
        <taxon>Sphingobacteriaceae</taxon>
        <taxon>Pedobacter</taxon>
    </lineage>
</organism>
<reference evidence="2 3" key="1">
    <citation type="submission" date="2016-10" db="EMBL/GenBank/DDBJ databases">
        <authorList>
            <person name="de Groot N.N."/>
        </authorList>
    </citation>
    <scope>NUCLEOTIDE SEQUENCE [LARGE SCALE GENOMIC DNA]</scope>
    <source>
        <strain evidence="2 3">DSM 18684</strain>
    </source>
</reference>
<dbReference type="RefSeq" id="WP_090992538.1">
    <property type="nucleotide sequence ID" value="NZ_FOPP01000003.1"/>
</dbReference>
<keyword evidence="1" id="KW-0732">Signal</keyword>
<feature type="signal peptide" evidence="1">
    <location>
        <begin position="1"/>
        <end position="18"/>
    </location>
</feature>
<keyword evidence="3" id="KW-1185">Reference proteome</keyword>
<dbReference type="OrthoDB" id="120730at2"/>
<feature type="chain" id="PRO_5011481458" evidence="1">
    <location>
        <begin position="19"/>
        <end position="162"/>
    </location>
</feature>
<evidence type="ECO:0000313" key="3">
    <source>
        <dbReference type="Proteomes" id="UP000199666"/>
    </source>
</evidence>
<sequence length="162" mass="18095">MNIFLTLAILGLSISVNAQKVNFTGEYKLNKLKSELGGNPEFILSKSYTVKQNDAQIIISKINLDSKLAEKPIATDSIQLIGETYIRRLPEIAGAKVHSKAKWIDSGNLEITQEVKDRSDVVIVTVIEKWSLESDGKSLKVVKCLKQGTHVHYDMVGYYDKL</sequence>
<accession>A0A1I2VEW5</accession>